<dbReference type="RefSeq" id="XP_002109582.1">
    <property type="nucleotide sequence ID" value="XM_002109546.1"/>
</dbReference>
<organism evidence="2 3">
    <name type="scientific">Trichoplax adhaerens</name>
    <name type="common">Trichoplax reptans</name>
    <dbReference type="NCBI Taxonomy" id="10228"/>
    <lineage>
        <taxon>Eukaryota</taxon>
        <taxon>Metazoa</taxon>
        <taxon>Placozoa</taxon>
        <taxon>Uniplacotomia</taxon>
        <taxon>Trichoplacea</taxon>
        <taxon>Trichoplacidae</taxon>
        <taxon>Trichoplax</taxon>
    </lineage>
</organism>
<accession>B3RQ30</accession>
<dbReference type="CTD" id="6751333"/>
<dbReference type="OrthoDB" id="6131956at2759"/>
<keyword evidence="1" id="KW-0732">Signal</keyword>
<dbReference type="AlphaFoldDB" id="B3RQ30"/>
<dbReference type="EMBL" id="DS985242">
    <property type="protein sequence ID" value="EDV27748.1"/>
    <property type="molecule type" value="Genomic_DNA"/>
</dbReference>
<reference evidence="2 3" key="1">
    <citation type="journal article" date="2008" name="Nature">
        <title>The Trichoplax genome and the nature of placozoans.</title>
        <authorList>
            <person name="Srivastava M."/>
            <person name="Begovic E."/>
            <person name="Chapman J."/>
            <person name="Putnam N.H."/>
            <person name="Hellsten U."/>
            <person name="Kawashima T."/>
            <person name="Kuo A."/>
            <person name="Mitros T."/>
            <person name="Salamov A."/>
            <person name="Carpenter M.L."/>
            <person name="Signorovitch A.Y."/>
            <person name="Moreno M.A."/>
            <person name="Kamm K."/>
            <person name="Grimwood J."/>
            <person name="Schmutz J."/>
            <person name="Shapiro H."/>
            <person name="Grigoriev I.V."/>
            <person name="Buss L.W."/>
            <person name="Schierwater B."/>
            <person name="Dellaporta S.L."/>
            <person name="Rokhsar D.S."/>
        </authorList>
    </citation>
    <scope>NUCLEOTIDE SEQUENCE [LARGE SCALE GENOMIC DNA]</scope>
    <source>
        <strain evidence="2 3">Grell-BS-1999</strain>
    </source>
</reference>
<dbReference type="GeneID" id="6751333"/>
<sequence>MARQFEKLILLLVIITIPSCLSLSLIEGHYHTWWAVVQLPRQDVQDMLPKNMPNRNFTLQKPKLKGLKDAMHPVVFELGTEIHTGPIFPGFLQKTFTEFKFEIPWVNQAGKSTPTVYKYVIYTNSSFESFSTREFYNLNSAAIRMNMSANSYFMQYKDTSSKLRAEFQNQTAKFSPASSYKYFSVYQQVMSQEWFGDADPKTYTCANHHYDFSTTKVRPAKMQLMVSNGLLPPKFPTNKLIATPGLNQPLGTAEVFTTFKLTLPHSC</sequence>
<dbReference type="Proteomes" id="UP000009022">
    <property type="component" value="Unassembled WGS sequence"/>
</dbReference>
<evidence type="ECO:0000313" key="2">
    <source>
        <dbReference type="EMBL" id="EDV27748.1"/>
    </source>
</evidence>
<dbReference type="OMA" id="LEIGTEH"/>
<dbReference type="KEGG" id="tad:TRIADDRAFT_53757"/>
<gene>
    <name evidence="2" type="ORF">TRIADDRAFT_53757</name>
</gene>
<protein>
    <submittedName>
        <fullName evidence="2">Uncharacterized protein</fullName>
    </submittedName>
</protein>
<dbReference type="InParanoid" id="B3RQ30"/>
<proteinExistence type="predicted"/>
<evidence type="ECO:0000256" key="1">
    <source>
        <dbReference type="SAM" id="SignalP"/>
    </source>
</evidence>
<name>B3RQ30_TRIAD</name>
<keyword evidence="3" id="KW-1185">Reference proteome</keyword>
<feature type="signal peptide" evidence="1">
    <location>
        <begin position="1"/>
        <end position="22"/>
    </location>
</feature>
<feature type="chain" id="PRO_5002798246" evidence="1">
    <location>
        <begin position="23"/>
        <end position="267"/>
    </location>
</feature>
<dbReference type="eggNOG" id="ENOG502SFK6">
    <property type="taxonomic scope" value="Eukaryota"/>
</dbReference>
<dbReference type="HOGENOM" id="CLU_1043240_0_0_1"/>
<evidence type="ECO:0000313" key="3">
    <source>
        <dbReference type="Proteomes" id="UP000009022"/>
    </source>
</evidence>